<dbReference type="PRINTS" id="PR01438">
    <property type="entry name" value="UNVRSLSTRESS"/>
</dbReference>
<dbReference type="AlphaFoldDB" id="A0A6P0CAL6"/>
<protein>
    <submittedName>
        <fullName evidence="3">Universal stress protein</fullName>
    </submittedName>
</protein>
<dbReference type="InterPro" id="IPR014729">
    <property type="entry name" value="Rossmann-like_a/b/a_fold"/>
</dbReference>
<dbReference type="Gene3D" id="3.40.50.620">
    <property type="entry name" value="HUPs"/>
    <property type="match status" value="1"/>
</dbReference>
<gene>
    <name evidence="3" type="ORF">GV827_10880</name>
</gene>
<proteinExistence type="inferred from homology"/>
<dbReference type="Proteomes" id="UP000468591">
    <property type="component" value="Unassembled WGS sequence"/>
</dbReference>
<dbReference type="EMBL" id="JAABNT010000005">
    <property type="protein sequence ID" value="NEK22907.1"/>
    <property type="molecule type" value="Genomic_DNA"/>
</dbReference>
<evidence type="ECO:0000313" key="4">
    <source>
        <dbReference type="Proteomes" id="UP000468591"/>
    </source>
</evidence>
<accession>A0A6P0CAL6</accession>
<dbReference type="PANTHER" id="PTHR46268">
    <property type="entry name" value="STRESS RESPONSE PROTEIN NHAX"/>
    <property type="match status" value="1"/>
</dbReference>
<dbReference type="CDD" id="cd00293">
    <property type="entry name" value="USP-like"/>
    <property type="match status" value="1"/>
</dbReference>
<dbReference type="InterPro" id="IPR006016">
    <property type="entry name" value="UspA"/>
</dbReference>
<feature type="domain" description="UspA" evidence="2">
    <location>
        <begin position="5"/>
        <end position="146"/>
    </location>
</feature>
<evidence type="ECO:0000313" key="3">
    <source>
        <dbReference type="EMBL" id="NEK22907.1"/>
    </source>
</evidence>
<comment type="similarity">
    <text evidence="1">Belongs to the universal stress protein A family.</text>
</comment>
<evidence type="ECO:0000259" key="2">
    <source>
        <dbReference type="Pfam" id="PF00582"/>
    </source>
</evidence>
<evidence type="ECO:0000256" key="1">
    <source>
        <dbReference type="ARBA" id="ARBA00008791"/>
    </source>
</evidence>
<dbReference type="PANTHER" id="PTHR46268:SF6">
    <property type="entry name" value="UNIVERSAL STRESS PROTEIN UP12"/>
    <property type="match status" value="1"/>
</dbReference>
<dbReference type="InterPro" id="IPR006015">
    <property type="entry name" value="Universal_stress_UspA"/>
</dbReference>
<dbReference type="RefSeq" id="WP_164353824.1">
    <property type="nucleotide sequence ID" value="NZ_JAABNT010000005.1"/>
</dbReference>
<sequence>MSKTTIVVGLDGSEAGARALAFAKNQANQIGDCTIAICYVIEWSPFTFQTPEENEQRHKRREEELKLAHERVLDPAVKDTEAAGHDVVGIVQHGDAADILDAVAKKHNASQIVVGRVGARGIKERVFGGVTGRLAASASVPVTIIP</sequence>
<dbReference type="Pfam" id="PF00582">
    <property type="entry name" value="Usp"/>
    <property type="match status" value="1"/>
</dbReference>
<dbReference type="SUPFAM" id="SSF52402">
    <property type="entry name" value="Adenine nucleotide alpha hydrolases-like"/>
    <property type="match status" value="1"/>
</dbReference>
<comment type="caution">
    <text evidence="3">The sequence shown here is derived from an EMBL/GenBank/DDBJ whole genome shotgun (WGS) entry which is preliminary data.</text>
</comment>
<name>A0A6P0CAL6_9RHOB</name>
<keyword evidence="4" id="KW-1185">Reference proteome</keyword>
<reference evidence="3 4" key="1">
    <citation type="submission" date="2020-01" db="EMBL/GenBank/DDBJ databases">
        <title>Sulfitobacter sediminilitoris sp. nov., isolated from a tidal flat.</title>
        <authorList>
            <person name="Park S."/>
            <person name="Yoon J.-H."/>
        </authorList>
    </citation>
    <scope>NUCLEOTIDE SEQUENCE [LARGE SCALE GENOMIC DNA]</scope>
    <source>
        <strain evidence="3 4">JBTF-M27</strain>
    </source>
</reference>
<organism evidence="3 4">
    <name type="scientific">Sulfitobacter sediminilitoris</name>
    <dbReference type="NCBI Taxonomy" id="2698830"/>
    <lineage>
        <taxon>Bacteria</taxon>
        <taxon>Pseudomonadati</taxon>
        <taxon>Pseudomonadota</taxon>
        <taxon>Alphaproteobacteria</taxon>
        <taxon>Rhodobacterales</taxon>
        <taxon>Roseobacteraceae</taxon>
        <taxon>Sulfitobacter</taxon>
    </lineage>
</organism>